<keyword evidence="5" id="KW-1185">Reference proteome</keyword>
<dbReference type="SUPFAM" id="SSF54631">
    <property type="entry name" value="CBS-domain pair"/>
    <property type="match status" value="1"/>
</dbReference>
<dbReference type="InterPro" id="IPR046342">
    <property type="entry name" value="CBS_dom_sf"/>
</dbReference>
<evidence type="ECO:0000256" key="2">
    <source>
        <dbReference type="PROSITE-ProRule" id="PRU00703"/>
    </source>
</evidence>
<accession>A0A2S7K077</accession>
<organism evidence="4 5">
    <name type="scientific">Hyphococcus luteus</name>
    <dbReference type="NCBI Taxonomy" id="2058213"/>
    <lineage>
        <taxon>Bacteria</taxon>
        <taxon>Pseudomonadati</taxon>
        <taxon>Pseudomonadota</taxon>
        <taxon>Alphaproteobacteria</taxon>
        <taxon>Parvularculales</taxon>
        <taxon>Parvularculaceae</taxon>
        <taxon>Hyphococcus</taxon>
    </lineage>
</organism>
<feature type="domain" description="CBS" evidence="3">
    <location>
        <begin position="72"/>
        <end position="132"/>
    </location>
</feature>
<gene>
    <name evidence="4" type="ORF">CW354_19925</name>
</gene>
<feature type="domain" description="CBS" evidence="3">
    <location>
        <begin position="7"/>
        <end position="63"/>
    </location>
</feature>
<evidence type="ECO:0000259" key="3">
    <source>
        <dbReference type="PROSITE" id="PS51371"/>
    </source>
</evidence>
<dbReference type="SMART" id="SM00116">
    <property type="entry name" value="CBS"/>
    <property type="match status" value="2"/>
</dbReference>
<dbReference type="RefSeq" id="WP_104831964.1">
    <property type="nucleotide sequence ID" value="NZ_PJCH01000016.1"/>
</dbReference>
<dbReference type="PANTHER" id="PTHR43080:SF2">
    <property type="entry name" value="CBS DOMAIN-CONTAINING PROTEIN"/>
    <property type="match status" value="1"/>
</dbReference>
<dbReference type="AlphaFoldDB" id="A0A2S7K077"/>
<proteinExistence type="predicted"/>
<dbReference type="Pfam" id="PF00571">
    <property type="entry name" value="CBS"/>
    <property type="match status" value="2"/>
</dbReference>
<dbReference type="OrthoDB" id="9802114at2"/>
<dbReference type="CDD" id="cd04622">
    <property type="entry name" value="CBS_pair_HRP1_like"/>
    <property type="match status" value="1"/>
</dbReference>
<dbReference type="PROSITE" id="PS51371">
    <property type="entry name" value="CBS"/>
    <property type="match status" value="2"/>
</dbReference>
<dbReference type="PANTHER" id="PTHR43080">
    <property type="entry name" value="CBS DOMAIN-CONTAINING PROTEIN CBSX3, MITOCHONDRIAL"/>
    <property type="match status" value="1"/>
</dbReference>
<dbReference type="InterPro" id="IPR000644">
    <property type="entry name" value="CBS_dom"/>
</dbReference>
<name>A0A2S7K077_9PROT</name>
<protein>
    <submittedName>
        <fullName evidence="4">CBS domain-containing protein</fullName>
    </submittedName>
</protein>
<dbReference type="Proteomes" id="UP000239504">
    <property type="component" value="Unassembled WGS sequence"/>
</dbReference>
<comment type="caution">
    <text evidence="4">The sequence shown here is derived from an EMBL/GenBank/DDBJ whole genome shotgun (WGS) entry which is preliminary data.</text>
</comment>
<evidence type="ECO:0000313" key="4">
    <source>
        <dbReference type="EMBL" id="PQA85910.1"/>
    </source>
</evidence>
<dbReference type="InterPro" id="IPR051257">
    <property type="entry name" value="Diverse_CBS-Domain"/>
</dbReference>
<evidence type="ECO:0000256" key="1">
    <source>
        <dbReference type="ARBA" id="ARBA00023122"/>
    </source>
</evidence>
<sequence>MKTRDVMNAECRYCAPGDSVVDAAKLMADEDFGAVPIAENNRLVGMLTDRDIVVRGLADGRDAAQTKIGDIMSGEIYYCYDDQDIEDVAANMGEMQVRRMPVVNRDKRLVGMVAIGDLARQAPGANVAGEALGEISRPAA</sequence>
<dbReference type="Gene3D" id="3.10.580.10">
    <property type="entry name" value="CBS-domain"/>
    <property type="match status" value="1"/>
</dbReference>
<evidence type="ECO:0000313" key="5">
    <source>
        <dbReference type="Proteomes" id="UP000239504"/>
    </source>
</evidence>
<dbReference type="EMBL" id="PJCH01000016">
    <property type="protein sequence ID" value="PQA85910.1"/>
    <property type="molecule type" value="Genomic_DNA"/>
</dbReference>
<keyword evidence="1 2" id="KW-0129">CBS domain</keyword>
<reference evidence="4 5" key="1">
    <citation type="submission" date="2017-12" db="EMBL/GenBank/DDBJ databases">
        <authorList>
            <person name="Hurst M.R.H."/>
        </authorList>
    </citation>
    <scope>NUCLEOTIDE SEQUENCE [LARGE SCALE GENOMIC DNA]</scope>
    <source>
        <strain evidence="4 5">SY-3-19</strain>
    </source>
</reference>